<sequence>MAAAAKTTEEFVREILAAHAAAGFPAPPPPPTSLLPPPPRRQQIFTDGSWRKESKSGGCAFVAFVRQSNRWRGMAFTLGKIPDSLSTEIAGISFALSWALSNTDLPCDEWMIRTDCKDAIDVIGKELRADRKGEDLVGCGDDLLEAIVLKARTLRKMGKSVRMVWIPGHTSEDDSAAEGNRTADDWAWKMSLLSEKRGFGLGQHQEEFWEYSEH</sequence>
<dbReference type="InterPro" id="IPR012337">
    <property type="entry name" value="RNaseH-like_sf"/>
</dbReference>
<feature type="compositionally biased region" description="Pro residues" evidence="1">
    <location>
        <begin position="25"/>
        <end position="40"/>
    </location>
</feature>
<evidence type="ECO:0000313" key="3">
    <source>
        <dbReference type="EMBL" id="PPJ56688.1"/>
    </source>
</evidence>
<evidence type="ECO:0000313" key="4">
    <source>
        <dbReference type="Proteomes" id="UP000237631"/>
    </source>
</evidence>
<dbReference type="OrthoDB" id="3647435at2759"/>
<keyword evidence="4" id="KW-1185">Reference proteome</keyword>
<evidence type="ECO:0000256" key="1">
    <source>
        <dbReference type="SAM" id="MobiDB-lite"/>
    </source>
</evidence>
<dbReference type="EMBL" id="PNEN01000514">
    <property type="protein sequence ID" value="PPJ56688.1"/>
    <property type="molecule type" value="Genomic_DNA"/>
</dbReference>
<dbReference type="AlphaFoldDB" id="A0A2S6CAD3"/>
<feature type="domain" description="RNase H type-1" evidence="2">
    <location>
        <begin position="42"/>
        <end position="188"/>
    </location>
</feature>
<name>A0A2S6CAD3_9PEZI</name>
<dbReference type="Proteomes" id="UP000237631">
    <property type="component" value="Unassembled WGS sequence"/>
</dbReference>
<proteinExistence type="predicted"/>
<dbReference type="GO" id="GO:0003676">
    <property type="term" value="F:nucleic acid binding"/>
    <property type="evidence" value="ECO:0007669"/>
    <property type="project" value="InterPro"/>
</dbReference>
<dbReference type="InterPro" id="IPR036397">
    <property type="entry name" value="RNaseH_sf"/>
</dbReference>
<dbReference type="SUPFAM" id="SSF53098">
    <property type="entry name" value="Ribonuclease H-like"/>
    <property type="match status" value="1"/>
</dbReference>
<organism evidence="3 4">
    <name type="scientific">Cercospora berteroae</name>
    <dbReference type="NCBI Taxonomy" id="357750"/>
    <lineage>
        <taxon>Eukaryota</taxon>
        <taxon>Fungi</taxon>
        <taxon>Dikarya</taxon>
        <taxon>Ascomycota</taxon>
        <taxon>Pezizomycotina</taxon>
        <taxon>Dothideomycetes</taxon>
        <taxon>Dothideomycetidae</taxon>
        <taxon>Mycosphaerellales</taxon>
        <taxon>Mycosphaerellaceae</taxon>
        <taxon>Cercospora</taxon>
    </lineage>
</organism>
<dbReference type="InterPro" id="IPR002156">
    <property type="entry name" value="RNaseH_domain"/>
</dbReference>
<gene>
    <name evidence="3" type="ORF">CBER1_08712</name>
</gene>
<evidence type="ECO:0000259" key="2">
    <source>
        <dbReference type="Pfam" id="PF00075"/>
    </source>
</evidence>
<dbReference type="GO" id="GO:0004523">
    <property type="term" value="F:RNA-DNA hybrid ribonuclease activity"/>
    <property type="evidence" value="ECO:0007669"/>
    <property type="project" value="InterPro"/>
</dbReference>
<comment type="caution">
    <text evidence="3">The sequence shown here is derived from an EMBL/GenBank/DDBJ whole genome shotgun (WGS) entry which is preliminary data.</text>
</comment>
<feature type="region of interest" description="Disordered" evidence="1">
    <location>
        <begin position="22"/>
        <end position="41"/>
    </location>
</feature>
<dbReference type="Gene3D" id="3.30.420.10">
    <property type="entry name" value="Ribonuclease H-like superfamily/Ribonuclease H"/>
    <property type="match status" value="1"/>
</dbReference>
<accession>A0A2S6CAD3</accession>
<protein>
    <recommendedName>
        <fullName evidence="2">RNase H type-1 domain-containing protein</fullName>
    </recommendedName>
</protein>
<dbReference type="Pfam" id="PF00075">
    <property type="entry name" value="RNase_H"/>
    <property type="match status" value="1"/>
</dbReference>
<reference evidence="4" key="1">
    <citation type="journal article" date="2017" name="bioRxiv">
        <title>Conservation of a gene cluster reveals novel cercosporin biosynthetic mechanisms and extends production to the genus Colletotrichum.</title>
        <authorList>
            <person name="de Jonge R."/>
            <person name="Ebert M.K."/>
            <person name="Huitt-Roehl C.R."/>
            <person name="Pal P."/>
            <person name="Suttle J.C."/>
            <person name="Spanner R.E."/>
            <person name="Neubauer J.D."/>
            <person name="Jurick W.M.II."/>
            <person name="Stott K.A."/>
            <person name="Secor G.A."/>
            <person name="Thomma B.P.H.J."/>
            <person name="Van de Peer Y."/>
            <person name="Townsend C.A."/>
            <person name="Bolton M.D."/>
        </authorList>
    </citation>
    <scope>NUCLEOTIDE SEQUENCE [LARGE SCALE GENOMIC DNA]</scope>
    <source>
        <strain evidence="4">CBS538.71</strain>
    </source>
</reference>